<dbReference type="GO" id="GO:0015937">
    <property type="term" value="P:coenzyme A biosynthetic process"/>
    <property type="evidence" value="ECO:0007669"/>
    <property type="project" value="InterPro"/>
</dbReference>
<dbReference type="GO" id="GO:0005524">
    <property type="term" value="F:ATP binding"/>
    <property type="evidence" value="ECO:0007669"/>
    <property type="project" value="UniProtKB-KW"/>
</dbReference>
<dbReference type="CDD" id="cd02022">
    <property type="entry name" value="DPCK"/>
    <property type="match status" value="1"/>
</dbReference>
<dbReference type="PROSITE" id="PS51219">
    <property type="entry name" value="DPCK"/>
    <property type="match status" value="1"/>
</dbReference>
<evidence type="ECO:0000313" key="3">
    <source>
        <dbReference type="EMBL" id="CAG4642601.1"/>
    </source>
</evidence>
<dbReference type="Pfam" id="PF01121">
    <property type="entry name" value="CoaE"/>
    <property type="match status" value="1"/>
</dbReference>
<keyword evidence="1" id="KW-0547">Nucleotide-binding</keyword>
<proteinExistence type="inferred from homology"/>
<dbReference type="FunFam" id="3.40.50.300:FF:000899">
    <property type="entry name" value="Bifunctional coenzyme A synthase"/>
    <property type="match status" value="1"/>
</dbReference>
<evidence type="ECO:0000256" key="2">
    <source>
        <dbReference type="ARBA" id="ARBA00022840"/>
    </source>
</evidence>
<dbReference type="HAMAP" id="MF_00376">
    <property type="entry name" value="Dephospho_CoA_kinase"/>
    <property type="match status" value="1"/>
</dbReference>
<dbReference type="NCBIfam" id="TIGR00152">
    <property type="entry name" value="dephospho-CoA kinase"/>
    <property type="match status" value="1"/>
</dbReference>
<reference evidence="3" key="1">
    <citation type="submission" date="2021-04" db="EMBL/GenBank/DDBJ databases">
        <authorList>
            <person name="Cornetti L."/>
        </authorList>
    </citation>
    <scope>NUCLEOTIDE SEQUENCE</scope>
</reference>
<dbReference type="EMBL" id="OC985946">
    <property type="protein sequence ID" value="CAG4642601.1"/>
    <property type="molecule type" value="Genomic_DNA"/>
</dbReference>
<dbReference type="Gene3D" id="3.40.50.620">
    <property type="entry name" value="HUPs"/>
    <property type="match status" value="1"/>
</dbReference>
<dbReference type="AlphaFoldDB" id="A0A9N6WTM5"/>
<dbReference type="PANTHER" id="PTHR10695:SF46">
    <property type="entry name" value="BIFUNCTIONAL COENZYME A SYNTHASE-RELATED"/>
    <property type="match status" value="1"/>
</dbReference>
<name>A0A9N6WTM5_9CRUS</name>
<dbReference type="Gene3D" id="3.40.50.300">
    <property type="entry name" value="P-loop containing nucleotide triphosphate hydrolases"/>
    <property type="match status" value="1"/>
</dbReference>
<keyword evidence="2" id="KW-0067">ATP-binding</keyword>
<evidence type="ECO:0000256" key="1">
    <source>
        <dbReference type="ARBA" id="ARBA00022741"/>
    </source>
</evidence>
<accession>A0A9N6WTM5</accession>
<dbReference type="PANTHER" id="PTHR10695">
    <property type="entry name" value="DEPHOSPHO-COA KINASE-RELATED"/>
    <property type="match status" value="1"/>
</dbReference>
<dbReference type="InterPro" id="IPR014729">
    <property type="entry name" value="Rossmann-like_a/b/a_fold"/>
</dbReference>
<dbReference type="InterPro" id="IPR001977">
    <property type="entry name" value="Depp_CoAkinase"/>
</dbReference>
<sequence length="727" mass="81825">MDVEPRLEYCIVPITDPYGPTAYDPDLELLVVSEETLKGGAKVNQLRKEKGLKILDVYPIPLVNDNHASKWEENKISSSSIRIRLLGSYIQPPTRKTKPYVIGLTGGIASGKTTICGRLKEMGAHVISCDRLGHLAYKKGTKCYQEMVDYFGTSILDSENDIDRKKLGPIVFSDQAQLNKLNSMVWPEIRNLYQTEIQQLKDDHFDGVVVLDAAILLEAEWDQDCNEVWVSIIPPSEAVQRIADRDKLTCDQATKRIGSQLSNSQRVAKANLVLCSLWQPDVTALQVQTAWKNLQQHLAEKGEIQRTKKCRDRMEYNLKKFETEPAPVFLPSPVKCGRGLKKTVSELREGSGSNYARLAKALHRYGNVQTHSLSFAGGNLGKHVLLAGNETVNLLDTRINGDPSLLFSIKNKQLYTFFNIANTEVISCVAPSTKKHIYFLATGQNLLVLDHRMNSRPLLKTTHLLDQPPVYISSASHGDDMEWVFLNCQAPNVPSAALAISWSDQALASGSSLSLPVPSLEMKPQTRSSLHHTLERLQMNGYGLDWADRNRFQQSISGLVCHKQDNIIRSWTCTGAGDVFVQRMDLNDVEENRVVDNSSTDWISQWTSCVKEIERCPVSNVATAFYSSFDVVELMIDPPGKEIDYSQPDMHEKLDMVEPKCFENVDDLIAYPGERGRRYNESWFPNEEPDMSVADNNFTQDFNLSLLTSTPHIPHHRNKSHFSESDQ</sequence>
<dbReference type="SUPFAM" id="SSF52540">
    <property type="entry name" value="P-loop containing nucleoside triphosphate hydrolases"/>
    <property type="match status" value="1"/>
</dbReference>
<gene>
    <name evidence="3" type="primary">EOG090X0864</name>
</gene>
<dbReference type="GO" id="GO:0004140">
    <property type="term" value="F:dephospho-CoA kinase activity"/>
    <property type="evidence" value="ECO:0007669"/>
    <property type="project" value="InterPro"/>
</dbReference>
<dbReference type="InterPro" id="IPR027417">
    <property type="entry name" value="P-loop_NTPase"/>
</dbReference>
<protein>
    <submittedName>
        <fullName evidence="3">EOG090X0864</fullName>
    </submittedName>
</protein>
<organism evidence="3">
    <name type="scientific">Evadne anonyx</name>
    <dbReference type="NCBI Taxonomy" id="141404"/>
    <lineage>
        <taxon>Eukaryota</taxon>
        <taxon>Metazoa</taxon>
        <taxon>Ecdysozoa</taxon>
        <taxon>Arthropoda</taxon>
        <taxon>Crustacea</taxon>
        <taxon>Branchiopoda</taxon>
        <taxon>Diplostraca</taxon>
        <taxon>Cladocera</taxon>
        <taxon>Onychopoda</taxon>
        <taxon>Podonidae</taxon>
        <taxon>Evadne</taxon>
    </lineage>
</organism>